<evidence type="ECO:0000313" key="2">
    <source>
        <dbReference type="EMBL" id="ETO30999.1"/>
    </source>
</evidence>
<evidence type="ECO:0000256" key="1">
    <source>
        <dbReference type="SAM" id="MobiDB-lite"/>
    </source>
</evidence>
<feature type="region of interest" description="Disordered" evidence="1">
    <location>
        <begin position="69"/>
        <end position="90"/>
    </location>
</feature>
<protein>
    <submittedName>
        <fullName evidence="2">Uncharacterized protein</fullName>
    </submittedName>
</protein>
<comment type="caution">
    <text evidence="2">The sequence shown here is derived from an EMBL/GenBank/DDBJ whole genome shotgun (WGS) entry which is preliminary data.</text>
</comment>
<dbReference type="Proteomes" id="UP000023152">
    <property type="component" value="Unassembled WGS sequence"/>
</dbReference>
<proteinExistence type="predicted"/>
<name>X6NYT5_RETFI</name>
<feature type="region of interest" description="Disordered" evidence="1">
    <location>
        <begin position="32"/>
        <end position="53"/>
    </location>
</feature>
<accession>X6NYT5</accession>
<sequence length="175" mass="19647">MSTTGGVLAVASQLMQELILAIERRHVLTAAADSDAEEDDGAQEDEHSGLPNADSVVLHQHCVRARPDSAKDCLNKNNNNSGNNAGNQKKTTTYYLNSKAQNFLRLCRSRTHCQRAKSNLTAMGLYLLKRWLKCQKKWIATMKKEKRQVKEKKDTLGNENGKDKDNEHKINAIQN</sequence>
<feature type="compositionally biased region" description="Acidic residues" evidence="1">
    <location>
        <begin position="34"/>
        <end position="43"/>
    </location>
</feature>
<organism evidence="2 3">
    <name type="scientific">Reticulomyxa filosa</name>
    <dbReference type="NCBI Taxonomy" id="46433"/>
    <lineage>
        <taxon>Eukaryota</taxon>
        <taxon>Sar</taxon>
        <taxon>Rhizaria</taxon>
        <taxon>Retaria</taxon>
        <taxon>Foraminifera</taxon>
        <taxon>Monothalamids</taxon>
        <taxon>Reticulomyxidae</taxon>
        <taxon>Reticulomyxa</taxon>
    </lineage>
</organism>
<feature type="compositionally biased region" description="Low complexity" evidence="1">
    <location>
        <begin position="75"/>
        <end position="87"/>
    </location>
</feature>
<feature type="region of interest" description="Disordered" evidence="1">
    <location>
        <begin position="148"/>
        <end position="175"/>
    </location>
</feature>
<evidence type="ECO:0000313" key="3">
    <source>
        <dbReference type="Proteomes" id="UP000023152"/>
    </source>
</evidence>
<feature type="compositionally biased region" description="Basic and acidic residues" evidence="1">
    <location>
        <begin position="151"/>
        <end position="175"/>
    </location>
</feature>
<dbReference type="EMBL" id="ASPP01005188">
    <property type="protein sequence ID" value="ETO30999.1"/>
    <property type="molecule type" value="Genomic_DNA"/>
</dbReference>
<dbReference type="AlphaFoldDB" id="X6NYT5"/>
<keyword evidence="3" id="KW-1185">Reference proteome</keyword>
<gene>
    <name evidence="2" type="ORF">RFI_06123</name>
</gene>
<reference evidence="2 3" key="1">
    <citation type="journal article" date="2013" name="Curr. Biol.">
        <title>The Genome of the Foraminiferan Reticulomyxa filosa.</title>
        <authorList>
            <person name="Glockner G."/>
            <person name="Hulsmann N."/>
            <person name="Schleicher M."/>
            <person name="Noegel A.A."/>
            <person name="Eichinger L."/>
            <person name="Gallinger C."/>
            <person name="Pawlowski J."/>
            <person name="Sierra R."/>
            <person name="Euteneuer U."/>
            <person name="Pillet L."/>
            <person name="Moustafa A."/>
            <person name="Platzer M."/>
            <person name="Groth M."/>
            <person name="Szafranski K."/>
            <person name="Schliwa M."/>
        </authorList>
    </citation>
    <scope>NUCLEOTIDE SEQUENCE [LARGE SCALE GENOMIC DNA]</scope>
</reference>